<evidence type="ECO:0000313" key="2">
    <source>
        <dbReference type="EMBL" id="MPM21416.1"/>
    </source>
</evidence>
<dbReference type="Gene3D" id="1.10.10.10">
    <property type="entry name" value="Winged helix-like DNA-binding domain superfamily/Winged helix DNA-binding domain"/>
    <property type="match status" value="1"/>
</dbReference>
<feature type="domain" description="RNA polymerase sigma factor 70 region 4 type 2" evidence="1">
    <location>
        <begin position="2"/>
        <end position="37"/>
    </location>
</feature>
<dbReference type="InterPro" id="IPR013324">
    <property type="entry name" value="RNA_pol_sigma_r3/r4-like"/>
</dbReference>
<evidence type="ECO:0000259" key="1">
    <source>
        <dbReference type="Pfam" id="PF08281"/>
    </source>
</evidence>
<organism evidence="2">
    <name type="scientific">bioreactor metagenome</name>
    <dbReference type="NCBI Taxonomy" id="1076179"/>
    <lineage>
        <taxon>unclassified sequences</taxon>
        <taxon>metagenomes</taxon>
        <taxon>ecological metagenomes</taxon>
    </lineage>
</organism>
<name>A0A644XYT2_9ZZZZ</name>
<dbReference type="GO" id="GO:0006352">
    <property type="term" value="P:DNA-templated transcription initiation"/>
    <property type="evidence" value="ECO:0007669"/>
    <property type="project" value="InterPro"/>
</dbReference>
<gene>
    <name evidence="2" type="ORF">SDC9_67860</name>
</gene>
<reference evidence="2" key="1">
    <citation type="submission" date="2019-08" db="EMBL/GenBank/DDBJ databases">
        <authorList>
            <person name="Kucharzyk K."/>
            <person name="Murdoch R.W."/>
            <person name="Higgins S."/>
            <person name="Loffler F."/>
        </authorList>
    </citation>
    <scope>NUCLEOTIDE SEQUENCE</scope>
</reference>
<dbReference type="Pfam" id="PF08281">
    <property type="entry name" value="Sigma70_r4_2"/>
    <property type="match status" value="1"/>
</dbReference>
<dbReference type="InterPro" id="IPR013249">
    <property type="entry name" value="RNA_pol_sigma70_r4_t2"/>
</dbReference>
<dbReference type="GO" id="GO:0003677">
    <property type="term" value="F:DNA binding"/>
    <property type="evidence" value="ECO:0007669"/>
    <property type="project" value="InterPro"/>
</dbReference>
<dbReference type="SUPFAM" id="SSF88659">
    <property type="entry name" value="Sigma3 and sigma4 domains of RNA polymerase sigma factors"/>
    <property type="match status" value="1"/>
</dbReference>
<dbReference type="GO" id="GO:0016987">
    <property type="term" value="F:sigma factor activity"/>
    <property type="evidence" value="ECO:0007669"/>
    <property type="project" value="InterPro"/>
</dbReference>
<dbReference type="InterPro" id="IPR036388">
    <property type="entry name" value="WH-like_DNA-bd_sf"/>
</dbReference>
<sequence>MVFNLFAMENFSHQEIAEMLGVSVNTSKSQLFKARQQVIAGIREIARNRMTVRNVI</sequence>
<protein>
    <recommendedName>
        <fullName evidence="1">RNA polymerase sigma factor 70 region 4 type 2 domain-containing protein</fullName>
    </recommendedName>
</protein>
<comment type="caution">
    <text evidence="2">The sequence shown here is derived from an EMBL/GenBank/DDBJ whole genome shotgun (WGS) entry which is preliminary data.</text>
</comment>
<dbReference type="AlphaFoldDB" id="A0A644XYT2"/>
<accession>A0A644XYT2</accession>
<proteinExistence type="predicted"/>
<dbReference type="EMBL" id="VSSQ01003585">
    <property type="protein sequence ID" value="MPM21416.1"/>
    <property type="molecule type" value="Genomic_DNA"/>
</dbReference>